<sequence>MTVDGHTRPVGPGYVTEQRIWRPGDEVVLSLPMAPRFTYPDPRIDAVRGCVAVERGPVVLALESVDVDGVDSVDELRVDTGRPPRLSAGRVTVSLRRVHPNDHDWPYRTDEAESVPALGEELDEVALVAYHAWANRGPSTMRVWLPTTADRRTPDLKEEAR</sequence>
<accession>A0A6V8L9Q4</accession>
<proteinExistence type="predicted"/>
<dbReference type="InterPro" id="IPR049174">
    <property type="entry name" value="Beta-AFase-like"/>
</dbReference>
<dbReference type="InterPro" id="IPR049049">
    <property type="entry name" value="Beta-AFase-like_GH127_C"/>
</dbReference>
<keyword evidence="3" id="KW-1185">Reference proteome</keyword>
<dbReference type="PANTHER" id="PTHR43465:SF2">
    <property type="entry name" value="DUF1680 DOMAIN PROTEIN (AFU_ORTHOLOGUE AFUA_1G08910)"/>
    <property type="match status" value="1"/>
</dbReference>
<name>A0A6V8L9Q4_9ACTN</name>
<dbReference type="AlphaFoldDB" id="A0A6V8L9Q4"/>
<feature type="domain" description="Non-reducing end beta-L-arabinofuranosidase-like GH127 C-terminal" evidence="1">
    <location>
        <begin position="35"/>
        <end position="146"/>
    </location>
</feature>
<protein>
    <recommendedName>
        <fullName evidence="1">Non-reducing end beta-L-arabinofuranosidase-like GH127 C-terminal domain-containing protein</fullName>
    </recommendedName>
</protein>
<dbReference type="PANTHER" id="PTHR43465">
    <property type="entry name" value="DUF1680 DOMAIN PROTEIN (AFU_ORTHOLOGUE AFUA_1G08910)"/>
    <property type="match status" value="1"/>
</dbReference>
<evidence type="ECO:0000313" key="2">
    <source>
        <dbReference type="EMBL" id="GFJ93962.1"/>
    </source>
</evidence>
<evidence type="ECO:0000313" key="3">
    <source>
        <dbReference type="Proteomes" id="UP000482960"/>
    </source>
</evidence>
<gene>
    <name evidence="2" type="ORF">Prum_076040</name>
</gene>
<dbReference type="EMBL" id="BLPG01000001">
    <property type="protein sequence ID" value="GFJ93962.1"/>
    <property type="molecule type" value="Genomic_DNA"/>
</dbReference>
<dbReference type="Proteomes" id="UP000482960">
    <property type="component" value="Unassembled WGS sequence"/>
</dbReference>
<reference evidence="2 3" key="1">
    <citation type="submission" date="2020-03" db="EMBL/GenBank/DDBJ databases">
        <title>Whole genome shotgun sequence of Phytohabitans rumicis NBRC 108638.</title>
        <authorList>
            <person name="Komaki H."/>
            <person name="Tamura T."/>
        </authorList>
    </citation>
    <scope>NUCLEOTIDE SEQUENCE [LARGE SCALE GENOMIC DNA]</scope>
    <source>
        <strain evidence="2 3">NBRC 108638</strain>
    </source>
</reference>
<organism evidence="2 3">
    <name type="scientific">Phytohabitans rumicis</name>
    <dbReference type="NCBI Taxonomy" id="1076125"/>
    <lineage>
        <taxon>Bacteria</taxon>
        <taxon>Bacillati</taxon>
        <taxon>Actinomycetota</taxon>
        <taxon>Actinomycetes</taxon>
        <taxon>Micromonosporales</taxon>
        <taxon>Micromonosporaceae</taxon>
    </lineage>
</organism>
<evidence type="ECO:0000259" key="1">
    <source>
        <dbReference type="Pfam" id="PF20737"/>
    </source>
</evidence>
<reference evidence="2 3" key="2">
    <citation type="submission" date="2020-03" db="EMBL/GenBank/DDBJ databases">
        <authorList>
            <person name="Ichikawa N."/>
            <person name="Kimura A."/>
            <person name="Kitahashi Y."/>
            <person name="Uohara A."/>
        </authorList>
    </citation>
    <scope>NUCLEOTIDE SEQUENCE [LARGE SCALE GENOMIC DNA]</scope>
    <source>
        <strain evidence="2 3">NBRC 108638</strain>
    </source>
</reference>
<dbReference type="Pfam" id="PF20737">
    <property type="entry name" value="Glyco_hydro127C"/>
    <property type="match status" value="1"/>
</dbReference>
<comment type="caution">
    <text evidence="2">The sequence shown here is derived from an EMBL/GenBank/DDBJ whole genome shotgun (WGS) entry which is preliminary data.</text>
</comment>